<reference evidence="1" key="1">
    <citation type="submission" date="2021-02" db="EMBL/GenBank/DDBJ databases">
        <authorList>
            <person name="Nowell W R."/>
        </authorList>
    </citation>
    <scope>NUCLEOTIDE SEQUENCE</scope>
</reference>
<dbReference type="EMBL" id="CAJOBG010021752">
    <property type="protein sequence ID" value="CAF4327384.1"/>
    <property type="molecule type" value="Genomic_DNA"/>
</dbReference>
<proteinExistence type="predicted"/>
<dbReference type="AlphaFoldDB" id="A0A820JHE4"/>
<comment type="caution">
    <text evidence="1">The sequence shown here is derived from an EMBL/GenBank/DDBJ whole genome shotgun (WGS) entry which is preliminary data.</text>
</comment>
<organism evidence="1 2">
    <name type="scientific">Rotaria magnacalcarata</name>
    <dbReference type="NCBI Taxonomy" id="392030"/>
    <lineage>
        <taxon>Eukaryota</taxon>
        <taxon>Metazoa</taxon>
        <taxon>Spiralia</taxon>
        <taxon>Gnathifera</taxon>
        <taxon>Rotifera</taxon>
        <taxon>Eurotatoria</taxon>
        <taxon>Bdelloidea</taxon>
        <taxon>Philodinida</taxon>
        <taxon>Philodinidae</taxon>
        <taxon>Rotaria</taxon>
    </lineage>
</organism>
<gene>
    <name evidence="1" type="ORF">OVN521_LOCUS32192</name>
</gene>
<protein>
    <submittedName>
        <fullName evidence="1">Uncharacterized protein</fullName>
    </submittedName>
</protein>
<keyword evidence="2" id="KW-1185">Reference proteome</keyword>
<feature type="non-terminal residue" evidence="1">
    <location>
        <position position="1"/>
    </location>
</feature>
<accession>A0A820JHE4</accession>
<name>A0A820JHE4_9BILA</name>
<dbReference type="Proteomes" id="UP000663866">
    <property type="component" value="Unassembled WGS sequence"/>
</dbReference>
<evidence type="ECO:0000313" key="2">
    <source>
        <dbReference type="Proteomes" id="UP000663866"/>
    </source>
</evidence>
<sequence length="27" mass="3149">MVKGYVGNEMFEKALDLFEKVDIELDD</sequence>
<evidence type="ECO:0000313" key="1">
    <source>
        <dbReference type="EMBL" id="CAF4327384.1"/>
    </source>
</evidence>